<reference evidence="2" key="1">
    <citation type="journal article" date="2023" name="Mol. Plant Microbe Interact.">
        <title>Elucidating the Obligate Nature and Biological Capacity of an Invasive Fungal Corn Pathogen.</title>
        <authorList>
            <person name="MacCready J.S."/>
            <person name="Roggenkamp E.M."/>
            <person name="Gdanetz K."/>
            <person name="Chilvers M.I."/>
        </authorList>
    </citation>
    <scope>NUCLEOTIDE SEQUENCE</scope>
    <source>
        <strain evidence="2">PM02</strain>
    </source>
</reference>
<evidence type="ECO:0000256" key="1">
    <source>
        <dbReference type="SAM" id="MobiDB-lite"/>
    </source>
</evidence>
<feature type="region of interest" description="Disordered" evidence="1">
    <location>
        <begin position="108"/>
        <end position="143"/>
    </location>
</feature>
<proteinExistence type="predicted"/>
<protein>
    <submittedName>
        <fullName evidence="2">Uncharacterized protein</fullName>
    </submittedName>
</protein>
<name>A0AAD9I9Y5_9PEZI</name>
<dbReference type="EMBL" id="JAQQPM010000007">
    <property type="protein sequence ID" value="KAK2073374.1"/>
    <property type="molecule type" value="Genomic_DNA"/>
</dbReference>
<dbReference type="AlphaFoldDB" id="A0AAD9I9Y5"/>
<organism evidence="2 3">
    <name type="scientific">Phyllachora maydis</name>
    <dbReference type="NCBI Taxonomy" id="1825666"/>
    <lineage>
        <taxon>Eukaryota</taxon>
        <taxon>Fungi</taxon>
        <taxon>Dikarya</taxon>
        <taxon>Ascomycota</taxon>
        <taxon>Pezizomycotina</taxon>
        <taxon>Sordariomycetes</taxon>
        <taxon>Sordariomycetidae</taxon>
        <taxon>Phyllachorales</taxon>
        <taxon>Phyllachoraceae</taxon>
        <taxon>Phyllachora</taxon>
    </lineage>
</organism>
<gene>
    <name evidence="2" type="ORF">P8C59_007662</name>
</gene>
<keyword evidence="3" id="KW-1185">Reference proteome</keyword>
<sequence length="158" mass="17105">MYIACLPCRRYYYDSSFANLLIANTDSFSNLDNLVYTILASTPTKPAKITPAIRHTAACKAKRRKSAKTYAIAGRAAAANNAGRYTTDSGLAANKDNNNAYNRVYMPPADIEEEEGSSSDDNSVNSGASDSADKGKGSSIYKRGKGTLHCKDILLYKQ</sequence>
<evidence type="ECO:0000313" key="3">
    <source>
        <dbReference type="Proteomes" id="UP001217918"/>
    </source>
</evidence>
<evidence type="ECO:0000313" key="2">
    <source>
        <dbReference type="EMBL" id="KAK2073374.1"/>
    </source>
</evidence>
<dbReference type="Proteomes" id="UP001217918">
    <property type="component" value="Unassembled WGS sequence"/>
</dbReference>
<accession>A0AAD9I9Y5</accession>
<comment type="caution">
    <text evidence="2">The sequence shown here is derived from an EMBL/GenBank/DDBJ whole genome shotgun (WGS) entry which is preliminary data.</text>
</comment>
<feature type="compositionally biased region" description="Low complexity" evidence="1">
    <location>
        <begin position="119"/>
        <end position="130"/>
    </location>
</feature>